<reference evidence="1 2" key="1">
    <citation type="journal article" date="2018" name="Nat. Biotechnol.">
        <title>A standardized bacterial taxonomy based on genome phylogeny substantially revises the tree of life.</title>
        <authorList>
            <person name="Parks D.H."/>
            <person name="Chuvochina M."/>
            <person name="Waite D.W."/>
            <person name="Rinke C."/>
            <person name="Skarshewski A."/>
            <person name="Chaumeil P.A."/>
            <person name="Hugenholtz P."/>
        </authorList>
    </citation>
    <scope>NUCLEOTIDE SEQUENCE [LARGE SCALE GENOMIC DNA]</scope>
    <source>
        <strain evidence="1">UBA12146</strain>
    </source>
</reference>
<name>A0A354G483_UNCKA</name>
<dbReference type="EMBL" id="DNVO01000036">
    <property type="protein sequence ID" value="HBI35821.1"/>
    <property type="molecule type" value="Genomic_DNA"/>
</dbReference>
<protein>
    <recommendedName>
        <fullName evidence="3">DUF2284 domain-containing protein</fullName>
    </recommendedName>
</protein>
<accession>A0A354G483</accession>
<gene>
    <name evidence="1" type="ORF">DDY47_02730</name>
</gene>
<proteinExistence type="predicted"/>
<evidence type="ECO:0000313" key="2">
    <source>
        <dbReference type="Proteomes" id="UP000261706"/>
    </source>
</evidence>
<dbReference type="AlphaFoldDB" id="A0A354G483"/>
<dbReference type="Proteomes" id="UP000261706">
    <property type="component" value="Unassembled WGS sequence"/>
</dbReference>
<comment type="caution">
    <text evidence="1">The sequence shown here is derived from an EMBL/GenBank/DDBJ whole genome shotgun (WGS) entry which is preliminary data.</text>
</comment>
<evidence type="ECO:0008006" key="3">
    <source>
        <dbReference type="Google" id="ProtNLM"/>
    </source>
</evidence>
<evidence type="ECO:0000313" key="1">
    <source>
        <dbReference type="EMBL" id="HBI35821.1"/>
    </source>
</evidence>
<sequence>MHPHKSLFKERKMDINAVEKEAVFRGPVTVVYQPRIVRPLCASAYYKHAKGCPNLRIKPGCPPHAALFLDIFESEVYVAAIKFDLRAYVEKKECEHPDWTPRALENPRHWQGHVRAILKDLCQEKCKDFPGYVSITNAEAMGVNLTETCRNVGIILEWPPRRVVYQVSLLAKSKKV</sequence>
<organism evidence="1 2">
    <name type="scientific">candidate division WWE3 bacterium</name>
    <dbReference type="NCBI Taxonomy" id="2053526"/>
    <lineage>
        <taxon>Bacteria</taxon>
        <taxon>Katanobacteria</taxon>
    </lineage>
</organism>